<sequence>MAQSPSSPAARFTALHEAVNLDTGGLADGPDYDWIEQPREQVRRQGIRARLHLADLLAEQSPSEASDLAQTAAELNRYNEDAARYAMRTLARIGYTAGIHRRLQRLHDALDEIGEEPAAETIAVAAQLVGRTSGAAGSLNEQEAHPKERPDTSQPGTGT</sequence>
<dbReference type="AlphaFoldDB" id="A0A931G8H2"/>
<dbReference type="InterPro" id="IPR005158">
    <property type="entry name" value="BTAD"/>
</dbReference>
<evidence type="ECO:0000256" key="1">
    <source>
        <dbReference type="SAM" id="MobiDB-lite"/>
    </source>
</evidence>
<organism evidence="3 4">
    <name type="scientific">Actinoplanes aureus</name>
    <dbReference type="NCBI Taxonomy" id="2792083"/>
    <lineage>
        <taxon>Bacteria</taxon>
        <taxon>Bacillati</taxon>
        <taxon>Actinomycetota</taxon>
        <taxon>Actinomycetes</taxon>
        <taxon>Micromonosporales</taxon>
        <taxon>Micromonosporaceae</taxon>
        <taxon>Actinoplanes</taxon>
    </lineage>
</organism>
<feature type="region of interest" description="Disordered" evidence="1">
    <location>
        <begin position="133"/>
        <end position="159"/>
    </location>
</feature>
<evidence type="ECO:0000313" key="3">
    <source>
        <dbReference type="EMBL" id="MBG0569249.1"/>
    </source>
</evidence>
<protein>
    <submittedName>
        <fullName evidence="3">Bacterial transcriptional activator domain-containing protein</fullName>
    </submittedName>
</protein>
<gene>
    <name evidence="3" type="ORF">I4J89_48410</name>
</gene>
<dbReference type="EMBL" id="JADQTO010000061">
    <property type="protein sequence ID" value="MBG0569249.1"/>
    <property type="molecule type" value="Genomic_DNA"/>
</dbReference>
<dbReference type="PANTHER" id="PTHR35807">
    <property type="entry name" value="TRANSCRIPTIONAL REGULATOR REDD-RELATED"/>
    <property type="match status" value="1"/>
</dbReference>
<dbReference type="Proteomes" id="UP000598146">
    <property type="component" value="Unassembled WGS sequence"/>
</dbReference>
<accession>A0A931G8H2</accession>
<evidence type="ECO:0000259" key="2">
    <source>
        <dbReference type="SMART" id="SM01043"/>
    </source>
</evidence>
<proteinExistence type="predicted"/>
<dbReference type="SMART" id="SM01043">
    <property type="entry name" value="BTAD"/>
    <property type="match status" value="1"/>
</dbReference>
<dbReference type="Pfam" id="PF03704">
    <property type="entry name" value="BTAD"/>
    <property type="match status" value="1"/>
</dbReference>
<comment type="caution">
    <text evidence="3">The sequence shown here is derived from an EMBL/GenBank/DDBJ whole genome shotgun (WGS) entry which is preliminary data.</text>
</comment>
<dbReference type="RefSeq" id="WP_196420993.1">
    <property type="nucleotide sequence ID" value="NZ_JADQTO010000061.1"/>
</dbReference>
<evidence type="ECO:0000313" key="4">
    <source>
        <dbReference type="Proteomes" id="UP000598146"/>
    </source>
</evidence>
<keyword evidence="4" id="KW-1185">Reference proteome</keyword>
<feature type="domain" description="Bacterial transcriptional activator" evidence="2">
    <location>
        <begin position="9"/>
        <end position="129"/>
    </location>
</feature>
<dbReference type="InterPro" id="IPR051677">
    <property type="entry name" value="AfsR-DnrI-RedD_regulator"/>
</dbReference>
<dbReference type="InterPro" id="IPR011990">
    <property type="entry name" value="TPR-like_helical_dom_sf"/>
</dbReference>
<dbReference type="PANTHER" id="PTHR35807:SF2">
    <property type="entry name" value="TRANSCRIPTIONAL ACTIVATOR DOMAIN"/>
    <property type="match status" value="1"/>
</dbReference>
<name>A0A931G8H2_9ACTN</name>
<dbReference type="Gene3D" id="1.25.40.10">
    <property type="entry name" value="Tetratricopeptide repeat domain"/>
    <property type="match status" value="1"/>
</dbReference>
<feature type="compositionally biased region" description="Basic and acidic residues" evidence="1">
    <location>
        <begin position="142"/>
        <end position="151"/>
    </location>
</feature>
<reference evidence="3" key="1">
    <citation type="submission" date="2020-11" db="EMBL/GenBank/DDBJ databases">
        <title>Isolation and identification of active actinomycetes.</title>
        <authorList>
            <person name="Sun X."/>
        </authorList>
    </citation>
    <scope>NUCLEOTIDE SEQUENCE</scope>
    <source>
        <strain evidence="3">NEAU-A11</strain>
    </source>
</reference>